<protein>
    <submittedName>
        <fullName evidence="4">Ribosomal protein S18 acetylase RimI-like enzyme</fullName>
    </submittedName>
</protein>
<evidence type="ECO:0000256" key="2">
    <source>
        <dbReference type="ARBA" id="ARBA00023315"/>
    </source>
</evidence>
<dbReference type="Pfam" id="PF00583">
    <property type="entry name" value="Acetyltransf_1"/>
    <property type="match status" value="1"/>
</dbReference>
<reference evidence="4 5" key="1">
    <citation type="submission" date="2020-10" db="EMBL/GenBank/DDBJ databases">
        <title>Sequencing the genomes of 1000 actinobacteria strains.</title>
        <authorList>
            <person name="Klenk H.-P."/>
        </authorList>
    </citation>
    <scope>NUCLEOTIDE SEQUENCE [LARGE SCALE GENOMIC DNA]</scope>
    <source>
        <strain evidence="4 5">DSM 43173</strain>
    </source>
</reference>
<comment type="caution">
    <text evidence="4">The sequence shown here is derived from an EMBL/GenBank/DDBJ whole genome shotgun (WGS) entry which is preliminary data.</text>
</comment>
<accession>A0ABR9LMJ4</accession>
<dbReference type="InterPro" id="IPR000182">
    <property type="entry name" value="GNAT_dom"/>
</dbReference>
<sequence>MHHTLGRPRVEDAAAIHELIAAYDTAVIGSPDMTLDDVADELAEPGFDRDRDGWLARDGDGRLDGWAWACRVGDSDTVDVEVIVRPGVTGLDDRLWPLVIGRARELAAEAGHDGATLHIGVYRADTAKRDTAEARGFSPGTSFHRMRIDHDGPVEPPAPPAGLTLHTGESEDARREAHRAHQEGFAEHFGFVPVDYDVWYSRRQAQSTTDWAQLTLARLDGRPAGVLIANNQFVPDEGCGYVATLAVVPEFRGRGLGRFLLRHAFAADAARGRKGTILHVDSNNTTPALGLYESAGMRPVLVIDVWQQRL</sequence>
<proteinExistence type="predicted"/>
<dbReference type="InterPro" id="IPR050680">
    <property type="entry name" value="YpeA/RimI_acetyltransf"/>
</dbReference>
<organism evidence="4 5">
    <name type="scientific">Nonomuraea angiospora</name>
    <dbReference type="NCBI Taxonomy" id="46172"/>
    <lineage>
        <taxon>Bacteria</taxon>
        <taxon>Bacillati</taxon>
        <taxon>Actinomycetota</taxon>
        <taxon>Actinomycetes</taxon>
        <taxon>Streptosporangiales</taxon>
        <taxon>Streptosporangiaceae</taxon>
        <taxon>Nonomuraea</taxon>
    </lineage>
</organism>
<name>A0ABR9LMJ4_9ACTN</name>
<dbReference type="CDD" id="cd04301">
    <property type="entry name" value="NAT_SF"/>
    <property type="match status" value="1"/>
</dbReference>
<evidence type="ECO:0000313" key="5">
    <source>
        <dbReference type="Proteomes" id="UP000633509"/>
    </source>
</evidence>
<keyword evidence="2" id="KW-0012">Acyltransferase</keyword>
<evidence type="ECO:0000259" key="3">
    <source>
        <dbReference type="PROSITE" id="PS51186"/>
    </source>
</evidence>
<dbReference type="PANTHER" id="PTHR43420:SF47">
    <property type="entry name" value="N-ACETYLTRANSFERASE DOMAIN-CONTAINING PROTEIN"/>
    <property type="match status" value="1"/>
</dbReference>
<keyword evidence="1" id="KW-0808">Transferase</keyword>
<dbReference type="PANTHER" id="PTHR43420">
    <property type="entry name" value="ACETYLTRANSFERASE"/>
    <property type="match status" value="1"/>
</dbReference>
<dbReference type="Proteomes" id="UP000633509">
    <property type="component" value="Unassembled WGS sequence"/>
</dbReference>
<evidence type="ECO:0000256" key="1">
    <source>
        <dbReference type="ARBA" id="ARBA00022679"/>
    </source>
</evidence>
<dbReference type="InterPro" id="IPR016181">
    <property type="entry name" value="Acyl_CoA_acyltransferase"/>
</dbReference>
<gene>
    <name evidence="4" type="ORF">H4W80_000137</name>
</gene>
<dbReference type="Gene3D" id="3.40.630.30">
    <property type="match status" value="1"/>
</dbReference>
<evidence type="ECO:0000313" key="4">
    <source>
        <dbReference type="EMBL" id="MBE1581879.1"/>
    </source>
</evidence>
<dbReference type="PROSITE" id="PS51186">
    <property type="entry name" value="GNAT"/>
    <property type="match status" value="1"/>
</dbReference>
<dbReference type="SUPFAM" id="SSF55729">
    <property type="entry name" value="Acyl-CoA N-acyltransferases (Nat)"/>
    <property type="match status" value="1"/>
</dbReference>
<feature type="domain" description="N-acetyltransferase" evidence="3">
    <location>
        <begin position="168"/>
        <end position="310"/>
    </location>
</feature>
<dbReference type="EMBL" id="JADBEK010000001">
    <property type="protein sequence ID" value="MBE1581879.1"/>
    <property type="molecule type" value="Genomic_DNA"/>
</dbReference>
<dbReference type="RefSeq" id="WP_192783254.1">
    <property type="nucleotide sequence ID" value="NZ_JADBEK010000001.1"/>
</dbReference>
<keyword evidence="5" id="KW-1185">Reference proteome</keyword>